<keyword evidence="5" id="KW-1185">Reference proteome</keyword>
<dbReference type="InterPro" id="IPR004147">
    <property type="entry name" value="ABC1_dom"/>
</dbReference>
<keyword evidence="2" id="KW-0472">Membrane</keyword>
<dbReference type="SUPFAM" id="SSF56112">
    <property type="entry name" value="Protein kinase-like (PK-like)"/>
    <property type="match status" value="1"/>
</dbReference>
<feature type="domain" description="ABC1 atypical kinase-like" evidence="3">
    <location>
        <begin position="214"/>
        <end position="264"/>
    </location>
</feature>
<evidence type="ECO:0000313" key="4">
    <source>
        <dbReference type="EMBL" id="KZT44592.1"/>
    </source>
</evidence>
<dbReference type="Proteomes" id="UP000076798">
    <property type="component" value="Unassembled WGS sequence"/>
</dbReference>
<evidence type="ECO:0000256" key="2">
    <source>
        <dbReference type="SAM" id="Phobius"/>
    </source>
</evidence>
<dbReference type="GO" id="GO:0005739">
    <property type="term" value="C:mitochondrion"/>
    <property type="evidence" value="ECO:0007669"/>
    <property type="project" value="TreeGrafter"/>
</dbReference>
<comment type="similarity">
    <text evidence="1">Belongs to the protein kinase superfamily. ADCK protein kinase family.</text>
</comment>
<feature type="transmembrane region" description="Helical" evidence="2">
    <location>
        <begin position="138"/>
        <end position="159"/>
    </location>
</feature>
<evidence type="ECO:0000313" key="5">
    <source>
        <dbReference type="Proteomes" id="UP000076798"/>
    </source>
</evidence>
<dbReference type="PANTHER" id="PTHR45890">
    <property type="entry name" value="AARF DOMAIN CONTAINING KINASE 2 (PREDICTED)"/>
    <property type="match status" value="1"/>
</dbReference>
<reference evidence="4 5" key="1">
    <citation type="journal article" date="2016" name="Mol. Biol. Evol.">
        <title>Comparative Genomics of Early-Diverging Mushroom-Forming Fungi Provides Insights into the Origins of Lignocellulose Decay Capabilities.</title>
        <authorList>
            <person name="Nagy L.G."/>
            <person name="Riley R."/>
            <person name="Tritt A."/>
            <person name="Adam C."/>
            <person name="Daum C."/>
            <person name="Floudas D."/>
            <person name="Sun H."/>
            <person name="Yadav J.S."/>
            <person name="Pangilinan J."/>
            <person name="Larsson K.H."/>
            <person name="Matsuura K."/>
            <person name="Barry K."/>
            <person name="Labutti K."/>
            <person name="Kuo R."/>
            <person name="Ohm R.A."/>
            <person name="Bhattacharya S.S."/>
            <person name="Shirouzu T."/>
            <person name="Yoshinaga Y."/>
            <person name="Martin F.M."/>
            <person name="Grigoriev I.V."/>
            <person name="Hibbett D.S."/>
        </authorList>
    </citation>
    <scope>NUCLEOTIDE SEQUENCE [LARGE SCALE GENOMIC DNA]</scope>
    <source>
        <strain evidence="4 5">HHB10207 ss-3</strain>
    </source>
</reference>
<dbReference type="AlphaFoldDB" id="A0A166JCD8"/>
<dbReference type="InterPro" id="IPR044095">
    <property type="entry name" value="ADCK2_dom"/>
</dbReference>
<organism evidence="4 5">
    <name type="scientific">Sistotremastrum suecicum HHB10207 ss-3</name>
    <dbReference type="NCBI Taxonomy" id="1314776"/>
    <lineage>
        <taxon>Eukaryota</taxon>
        <taxon>Fungi</taxon>
        <taxon>Dikarya</taxon>
        <taxon>Basidiomycota</taxon>
        <taxon>Agaricomycotina</taxon>
        <taxon>Agaricomycetes</taxon>
        <taxon>Sistotremastrales</taxon>
        <taxon>Sistotremastraceae</taxon>
        <taxon>Sistotremastrum</taxon>
    </lineage>
</organism>
<dbReference type="STRING" id="1314776.A0A166JCD8"/>
<proteinExistence type="inferred from homology"/>
<evidence type="ECO:0000259" key="3">
    <source>
        <dbReference type="Pfam" id="PF03109"/>
    </source>
</evidence>
<evidence type="ECO:0000256" key="1">
    <source>
        <dbReference type="ARBA" id="ARBA00009670"/>
    </source>
</evidence>
<dbReference type="OrthoDB" id="1290869at2759"/>
<dbReference type="CDD" id="cd13971">
    <property type="entry name" value="ADCK2-like"/>
    <property type="match status" value="1"/>
</dbReference>
<dbReference type="Pfam" id="PF03109">
    <property type="entry name" value="ABC1"/>
    <property type="match status" value="2"/>
</dbReference>
<keyword evidence="2" id="KW-0812">Transmembrane</keyword>
<dbReference type="InterPro" id="IPR011009">
    <property type="entry name" value="Kinase-like_dom_sf"/>
</dbReference>
<sequence>MFRAGPAGLSLSQNLRLFIRQAAPHSTHRPLRPGAQFRAFSNTTRPSARTLGRYAIYSVPVVGGLALYFTPHPTPLSQTICTAPHVIPCHNDNKNRSISSSALLHSPAEPYYQEHLHARILHFLKTKILEPIFIARRFFYLLIIFVPVVLSSPMLLVGAPEAKYGGDRWGAVWWYGMLVQQMQRAGPTFIKLAQWAGSRADLFPSILCDRLGALHSQGKPHSFRHTKYVVERVFGRPFDEVFEEFDPKPIGTGAIAQVYRATLRKDLLPPSYLGPKRGGSARAPMPYALPSSAPSASVAVKILHPRVNANISRDLSIMRFFAKCLNVFPGMQWLSLPEEVEVFGTMMNEQLDLRNEATNLKRFEENFKGRRAAVSFPRPLTDWTTRDILIEEFEDAVPLEPFLHNGGGPYDDMLAEIGLDAFLNMLLLDNFVHSDLHPGNIMVKFYKPDTKSILKGIWASLFSSADEQEFQPAPNADAATARLRPLKHSPEKWKDELQALFDEGYHPELVFIDTGLVTTLDANSRRNFLDLFAAIASFDGYRAGTLMVERCRTPELARDPETFALKIQHLVLNVKSKTFSLGQIRIAEVLTAVLRAVRVHHVKMEADFINTVLSILLLEGIGRQLDPSLDLFRASLPILRQLGREMSSTDLSGLSSNLGPMLKLWVWAEAREFASAAMVDTDKLIRYDLLCPNV</sequence>
<dbReference type="InterPro" id="IPR052402">
    <property type="entry name" value="ADCK_kinase"/>
</dbReference>
<keyword evidence="2" id="KW-1133">Transmembrane helix</keyword>
<feature type="domain" description="ABC1 atypical kinase-like" evidence="3">
    <location>
        <begin position="296"/>
        <end position="444"/>
    </location>
</feature>
<accession>A0A166JCD8</accession>
<protein>
    <submittedName>
        <fullName evidence="4">ABC1-domain-containing protein</fullName>
    </submittedName>
</protein>
<dbReference type="PANTHER" id="PTHR45890:SF1">
    <property type="entry name" value="AARF DOMAIN CONTAINING KINASE 2"/>
    <property type="match status" value="1"/>
</dbReference>
<gene>
    <name evidence="4" type="ORF">SISSUDRAFT_996090</name>
</gene>
<dbReference type="EMBL" id="KV428004">
    <property type="protein sequence ID" value="KZT44592.1"/>
    <property type="molecule type" value="Genomic_DNA"/>
</dbReference>
<name>A0A166JCD8_9AGAM</name>